<dbReference type="PANTHER" id="PTHR43875">
    <property type="entry name" value="MALTODEXTRIN IMPORT ATP-BINDING PROTEIN MSMX"/>
    <property type="match status" value="1"/>
</dbReference>
<dbReference type="InterPro" id="IPR047641">
    <property type="entry name" value="ABC_transpr_MalK/UgpC-like"/>
</dbReference>
<reference evidence="9 10" key="1">
    <citation type="submission" date="2018-09" db="EMBL/GenBank/DDBJ databases">
        <authorList>
            <person name="Grouzdev D.S."/>
            <person name="Krutkina M.S."/>
        </authorList>
    </citation>
    <scope>NUCLEOTIDE SEQUENCE [LARGE SCALE GENOMIC DNA]</scope>
    <source>
        <strain evidence="9 10">RmlP001</strain>
    </source>
</reference>
<dbReference type="GO" id="GO:0005524">
    <property type="term" value="F:ATP binding"/>
    <property type="evidence" value="ECO:0007669"/>
    <property type="project" value="UniProtKB-KW"/>
</dbReference>
<evidence type="ECO:0000256" key="5">
    <source>
        <dbReference type="ARBA" id="ARBA00022840"/>
    </source>
</evidence>
<dbReference type="GO" id="GO:0015408">
    <property type="term" value="F:ABC-type ferric iron transporter activity"/>
    <property type="evidence" value="ECO:0007669"/>
    <property type="project" value="InterPro"/>
</dbReference>
<dbReference type="CDD" id="cd03259">
    <property type="entry name" value="ABC_Carb_Solutes_like"/>
    <property type="match status" value="1"/>
</dbReference>
<dbReference type="InterPro" id="IPR003439">
    <property type="entry name" value="ABC_transporter-like_ATP-bd"/>
</dbReference>
<name>A0A4Q2R908_9HYPH</name>
<keyword evidence="5 9" id="KW-0067">ATP-binding</keyword>
<keyword evidence="3" id="KW-1003">Cell membrane</keyword>
<evidence type="ECO:0000256" key="3">
    <source>
        <dbReference type="ARBA" id="ARBA00022475"/>
    </source>
</evidence>
<keyword evidence="7" id="KW-0472">Membrane</keyword>
<dbReference type="SMART" id="SM00382">
    <property type="entry name" value="AAA"/>
    <property type="match status" value="1"/>
</dbReference>
<dbReference type="GO" id="GO:0055052">
    <property type="term" value="C:ATP-binding cassette (ABC) transporter complex, substrate-binding subunit-containing"/>
    <property type="evidence" value="ECO:0007669"/>
    <property type="project" value="TreeGrafter"/>
</dbReference>
<evidence type="ECO:0000256" key="4">
    <source>
        <dbReference type="ARBA" id="ARBA00022741"/>
    </source>
</evidence>
<dbReference type="EMBL" id="QYBC01000021">
    <property type="protein sequence ID" value="RYB02313.1"/>
    <property type="molecule type" value="Genomic_DNA"/>
</dbReference>
<accession>A0A4Q2R908</accession>
<dbReference type="InterPro" id="IPR027417">
    <property type="entry name" value="P-loop_NTPase"/>
</dbReference>
<dbReference type="AlphaFoldDB" id="A0A4Q2R908"/>
<evidence type="ECO:0000256" key="7">
    <source>
        <dbReference type="ARBA" id="ARBA00023136"/>
    </source>
</evidence>
<keyword evidence="6" id="KW-1278">Translocase</keyword>
<dbReference type="RefSeq" id="WP_129221324.1">
    <property type="nucleotide sequence ID" value="NZ_QYBC01000021.1"/>
</dbReference>
<keyword evidence="10" id="KW-1185">Reference proteome</keyword>
<dbReference type="SUPFAM" id="SSF52540">
    <property type="entry name" value="P-loop containing nucleoside triphosphate hydrolases"/>
    <property type="match status" value="1"/>
</dbReference>
<dbReference type="Pfam" id="PF00005">
    <property type="entry name" value="ABC_tran"/>
    <property type="match status" value="1"/>
</dbReference>
<comment type="caution">
    <text evidence="9">The sequence shown here is derived from an EMBL/GenBank/DDBJ whole genome shotgun (WGS) entry which is preliminary data.</text>
</comment>
<keyword evidence="2" id="KW-0813">Transport</keyword>
<reference evidence="9 10" key="2">
    <citation type="submission" date="2019-02" db="EMBL/GenBank/DDBJ databases">
        <title>'Lichenibacterium ramalinii' gen. nov. sp. nov., 'Lichenibacterium minor' gen. nov. sp. nov.</title>
        <authorList>
            <person name="Pankratov T."/>
        </authorList>
    </citation>
    <scope>NUCLEOTIDE SEQUENCE [LARGE SCALE GENOMIC DNA]</scope>
    <source>
        <strain evidence="9 10">RmlP001</strain>
    </source>
</reference>
<dbReference type="Gene3D" id="3.40.50.300">
    <property type="entry name" value="P-loop containing nucleotide triphosphate hydrolases"/>
    <property type="match status" value="1"/>
</dbReference>
<dbReference type="PANTHER" id="PTHR43875:SF15">
    <property type="entry name" value="TREHALOSE IMPORT ATP-BINDING PROTEIN SUGC"/>
    <property type="match status" value="1"/>
</dbReference>
<evidence type="ECO:0000313" key="9">
    <source>
        <dbReference type="EMBL" id="RYB02313.1"/>
    </source>
</evidence>
<dbReference type="OrthoDB" id="9767663at2"/>
<dbReference type="InterPro" id="IPR008995">
    <property type="entry name" value="Mo/tungstate-bd_C_term_dom"/>
</dbReference>
<dbReference type="SUPFAM" id="SSF50331">
    <property type="entry name" value="MOP-like"/>
    <property type="match status" value="1"/>
</dbReference>
<dbReference type="InterPro" id="IPR015853">
    <property type="entry name" value="ABC_transpr_FbpC"/>
</dbReference>
<evidence type="ECO:0000256" key="2">
    <source>
        <dbReference type="ARBA" id="ARBA00022448"/>
    </source>
</evidence>
<evidence type="ECO:0000313" key="10">
    <source>
        <dbReference type="Proteomes" id="UP000289411"/>
    </source>
</evidence>
<proteinExistence type="inferred from homology"/>
<comment type="similarity">
    <text evidence="1">Belongs to the ABC transporter superfamily.</text>
</comment>
<protein>
    <submittedName>
        <fullName evidence="9">ABC transporter ATP-binding protein</fullName>
    </submittedName>
</protein>
<dbReference type="GO" id="GO:0016887">
    <property type="term" value="F:ATP hydrolysis activity"/>
    <property type="evidence" value="ECO:0007669"/>
    <property type="project" value="InterPro"/>
</dbReference>
<organism evidence="9 10">
    <name type="scientific">Lichenibacterium ramalinae</name>
    <dbReference type="NCBI Taxonomy" id="2316527"/>
    <lineage>
        <taxon>Bacteria</taxon>
        <taxon>Pseudomonadati</taxon>
        <taxon>Pseudomonadota</taxon>
        <taxon>Alphaproteobacteria</taxon>
        <taxon>Hyphomicrobiales</taxon>
        <taxon>Lichenihabitantaceae</taxon>
        <taxon>Lichenibacterium</taxon>
    </lineage>
</organism>
<dbReference type="PROSITE" id="PS50893">
    <property type="entry name" value="ABC_TRANSPORTER_2"/>
    <property type="match status" value="1"/>
</dbReference>
<dbReference type="InterPro" id="IPR003593">
    <property type="entry name" value="AAA+_ATPase"/>
</dbReference>
<keyword evidence="4" id="KW-0547">Nucleotide-binding</keyword>
<sequence>MSLVLDAVGLKRGDEVIIADASLDLQPGTMNVLLGPTLSGKTTLMRLMAGLDRPTSGRIVEDGRDVTGLGVKARSVAMVYQQFVNYPTLSVYDNIASPLRVQGLAKAEIEARVARAAKLMRLEPMLKRTPAQLSGGQQQRTALARALVKQAKLVLLDEPLANLDYKLREELREELPRIFAETGAILVYATTEPGEALLLRGRTATLHEGRITQVGPTAAVYRDPANRDAARVFSDPPLNELAVTVAGGTATLADGRGFPAEGPLAGLPDGACTLGFRADAARVATQGGGLGDGLPPSGPSFPGAVSVTEISGSESFVHVVTDAGLGTVVCLVEGVHAFEPGDRVAVELDLGAAFAFGPDGRRIAARGGRAVATGPGLRQPVPA</sequence>
<evidence type="ECO:0000256" key="6">
    <source>
        <dbReference type="ARBA" id="ARBA00022967"/>
    </source>
</evidence>
<dbReference type="Proteomes" id="UP000289411">
    <property type="component" value="Unassembled WGS sequence"/>
</dbReference>
<gene>
    <name evidence="9" type="ORF">D3272_21795</name>
</gene>
<evidence type="ECO:0000259" key="8">
    <source>
        <dbReference type="PROSITE" id="PS50893"/>
    </source>
</evidence>
<feature type="domain" description="ABC transporter" evidence="8">
    <location>
        <begin position="3"/>
        <end position="233"/>
    </location>
</feature>
<evidence type="ECO:0000256" key="1">
    <source>
        <dbReference type="ARBA" id="ARBA00005417"/>
    </source>
</evidence>